<keyword evidence="13" id="KW-1185">Reference proteome</keyword>
<organism evidence="12 13">
    <name type="scientific">Forsythia ovata</name>
    <dbReference type="NCBI Taxonomy" id="205694"/>
    <lineage>
        <taxon>Eukaryota</taxon>
        <taxon>Viridiplantae</taxon>
        <taxon>Streptophyta</taxon>
        <taxon>Embryophyta</taxon>
        <taxon>Tracheophyta</taxon>
        <taxon>Spermatophyta</taxon>
        <taxon>Magnoliopsida</taxon>
        <taxon>eudicotyledons</taxon>
        <taxon>Gunneridae</taxon>
        <taxon>Pentapetalae</taxon>
        <taxon>asterids</taxon>
        <taxon>lamiids</taxon>
        <taxon>Lamiales</taxon>
        <taxon>Oleaceae</taxon>
        <taxon>Forsythieae</taxon>
        <taxon>Forsythia</taxon>
    </lineage>
</organism>
<evidence type="ECO:0000256" key="7">
    <source>
        <dbReference type="ARBA" id="ARBA00023242"/>
    </source>
</evidence>
<protein>
    <recommendedName>
        <fullName evidence="9">Dof zinc finger protein</fullName>
    </recommendedName>
</protein>
<keyword evidence="3 9" id="KW-0862">Zinc</keyword>
<evidence type="ECO:0000256" key="4">
    <source>
        <dbReference type="ARBA" id="ARBA00023015"/>
    </source>
</evidence>
<dbReference type="Pfam" id="PF02701">
    <property type="entry name" value="Zn_ribbon_Dof"/>
    <property type="match status" value="1"/>
</dbReference>
<dbReference type="InterPro" id="IPR003851">
    <property type="entry name" value="Znf_Dof"/>
</dbReference>
<sequence>MEDICGIGGGGGDRKLRPQHHQQALKCPRCDSLNTKFCYYNNYNNSQPRHFCKNCRRYWTKGGVLRNVPVGGGNRKTSKRSKPKSSTAKERKSNSHSSSESSSLAAASTLATGNVGSSTDLGSVSLNNVKSIGYNFPDSMFYNVNPTNPSFDSQPPVNQPTDGQIFTDIRSFTSLMPSSEDLENMLGFNMVDVSTSLNRLQQSEQAPTTENPSAAIMVPSFAGGRYLDQTVHPFEFTEENRMSNGGLAAALDWGTDEGGRRGDDGLFDVTGTVDQAYWSDQSFNYLP</sequence>
<keyword evidence="7 8" id="KW-0539">Nucleus</keyword>
<dbReference type="PROSITE" id="PS50884">
    <property type="entry name" value="ZF_DOF_2"/>
    <property type="match status" value="1"/>
</dbReference>
<keyword evidence="1 9" id="KW-0479">Metal-binding</keyword>
<reference evidence="13" key="1">
    <citation type="submission" date="2024-07" db="EMBL/GenBank/DDBJ databases">
        <title>Two chromosome-level genome assemblies of Korean endemic species Abeliophyllum distichum and Forsythia ovata (Oleaceae).</title>
        <authorList>
            <person name="Jang H."/>
        </authorList>
    </citation>
    <scope>NUCLEOTIDE SEQUENCE [LARGE SCALE GENOMIC DNA]</scope>
</reference>
<dbReference type="GO" id="GO:0003700">
    <property type="term" value="F:DNA-binding transcription factor activity"/>
    <property type="evidence" value="ECO:0007669"/>
    <property type="project" value="UniProtKB-UniRule"/>
</dbReference>
<feature type="compositionally biased region" description="Low complexity" evidence="10">
    <location>
        <begin position="95"/>
        <end position="105"/>
    </location>
</feature>
<accession>A0ABD1QSD1</accession>
<evidence type="ECO:0000256" key="6">
    <source>
        <dbReference type="ARBA" id="ARBA00023163"/>
    </source>
</evidence>
<dbReference type="GO" id="GO:0003677">
    <property type="term" value="F:DNA binding"/>
    <property type="evidence" value="ECO:0007669"/>
    <property type="project" value="UniProtKB-UniRule"/>
</dbReference>
<evidence type="ECO:0000313" key="12">
    <source>
        <dbReference type="EMBL" id="KAL2479115.1"/>
    </source>
</evidence>
<comment type="function">
    <text evidence="9">Transcription factor that binds specifically to a 5'-AA[AG]G-3' consensus core sequence.</text>
</comment>
<dbReference type="GO" id="GO:0005634">
    <property type="term" value="C:nucleus"/>
    <property type="evidence" value="ECO:0007669"/>
    <property type="project" value="UniProtKB-SubCell"/>
</dbReference>
<evidence type="ECO:0000256" key="5">
    <source>
        <dbReference type="ARBA" id="ARBA00023125"/>
    </source>
</evidence>
<evidence type="ECO:0000256" key="9">
    <source>
        <dbReference type="RuleBase" id="RU369094"/>
    </source>
</evidence>
<evidence type="ECO:0000259" key="11">
    <source>
        <dbReference type="PROSITE" id="PS50884"/>
    </source>
</evidence>
<dbReference type="EMBL" id="JBFOLJ010000014">
    <property type="protein sequence ID" value="KAL2479115.1"/>
    <property type="molecule type" value="Genomic_DNA"/>
</dbReference>
<feature type="region of interest" description="Disordered" evidence="10">
    <location>
        <begin position="66"/>
        <end position="105"/>
    </location>
</feature>
<dbReference type="PROSITE" id="PS01361">
    <property type="entry name" value="ZF_DOF_1"/>
    <property type="match status" value="1"/>
</dbReference>
<dbReference type="GO" id="GO:0008270">
    <property type="term" value="F:zinc ion binding"/>
    <property type="evidence" value="ECO:0007669"/>
    <property type="project" value="UniProtKB-KW"/>
</dbReference>
<keyword evidence="2 8" id="KW-0863">Zinc-finger</keyword>
<evidence type="ECO:0000256" key="3">
    <source>
        <dbReference type="ARBA" id="ARBA00022833"/>
    </source>
</evidence>
<feature type="domain" description="Dof-type" evidence="11">
    <location>
        <begin position="25"/>
        <end position="79"/>
    </location>
</feature>
<comment type="subcellular location">
    <subcellularLocation>
        <location evidence="8 9">Nucleus</location>
    </subcellularLocation>
</comment>
<dbReference type="PANTHER" id="PTHR31992">
    <property type="entry name" value="DOF ZINC FINGER PROTEIN DOF1.4-RELATED"/>
    <property type="match status" value="1"/>
</dbReference>
<evidence type="ECO:0000313" key="13">
    <source>
        <dbReference type="Proteomes" id="UP001604277"/>
    </source>
</evidence>
<name>A0ABD1QSD1_9LAMI</name>
<evidence type="ECO:0000256" key="8">
    <source>
        <dbReference type="PROSITE-ProRule" id="PRU00071"/>
    </source>
</evidence>
<keyword evidence="4 9" id="KW-0805">Transcription regulation</keyword>
<dbReference type="AlphaFoldDB" id="A0ABD1QSD1"/>
<proteinExistence type="predicted"/>
<keyword evidence="5 8" id="KW-0238">DNA-binding</keyword>
<evidence type="ECO:0000256" key="2">
    <source>
        <dbReference type="ARBA" id="ARBA00022771"/>
    </source>
</evidence>
<dbReference type="PANTHER" id="PTHR31992:SF205">
    <property type="entry name" value="DOF ZINC FINGER PROTEIN"/>
    <property type="match status" value="1"/>
</dbReference>
<keyword evidence="6 9" id="KW-0804">Transcription</keyword>
<dbReference type="InterPro" id="IPR045174">
    <property type="entry name" value="Dof"/>
</dbReference>
<evidence type="ECO:0000256" key="1">
    <source>
        <dbReference type="ARBA" id="ARBA00022723"/>
    </source>
</evidence>
<gene>
    <name evidence="12" type="ORF">Fot_48129</name>
</gene>
<evidence type="ECO:0000256" key="10">
    <source>
        <dbReference type="SAM" id="MobiDB-lite"/>
    </source>
</evidence>
<comment type="caution">
    <text evidence="12">The sequence shown here is derived from an EMBL/GenBank/DDBJ whole genome shotgun (WGS) entry which is preliminary data.</text>
</comment>
<dbReference type="Proteomes" id="UP001604277">
    <property type="component" value="Unassembled WGS sequence"/>
</dbReference>